<keyword evidence="5" id="KW-1185">Reference proteome</keyword>
<dbReference type="AlphaFoldDB" id="A0A9P1BX70"/>
<feature type="compositionally biased region" description="Basic and acidic residues" evidence="1">
    <location>
        <begin position="168"/>
        <end position="178"/>
    </location>
</feature>
<name>A0A9P1BX70_9DINO</name>
<protein>
    <submittedName>
        <fullName evidence="4">Pleckstrin-likey domain-containing protein 1</fullName>
    </submittedName>
</protein>
<evidence type="ECO:0000256" key="1">
    <source>
        <dbReference type="SAM" id="MobiDB-lite"/>
    </source>
</evidence>
<sequence length="216" mass="24394">MPGRGCQMESMFAESLKLGCCEVDLAFLKKKSRKLCGSSEVPVDPEITVKVVKGEVDGLVYEWDLQDSWPIHFSKARLQILSFADLEVTEVSRNRTLVRMRPEVLQVQTGSQIWDHKASRRGLSEWHSGAMAQTVLPPGFQVEELLVVHELLLKHSLHKVKTMLGRTEPSKKSSESKTFESSSSKSSTRSSESSESPMKRRRCEQLDQCDQISRAE</sequence>
<evidence type="ECO:0000313" key="3">
    <source>
        <dbReference type="EMBL" id="CAL1134752.1"/>
    </source>
</evidence>
<dbReference type="Proteomes" id="UP001152797">
    <property type="component" value="Unassembled WGS sequence"/>
</dbReference>
<dbReference type="EMBL" id="CAMXCT030000628">
    <property type="protein sequence ID" value="CAL4768689.1"/>
    <property type="molecule type" value="Genomic_DNA"/>
</dbReference>
<proteinExistence type="predicted"/>
<gene>
    <name evidence="2" type="ORF">C1SCF055_LOCUS9175</name>
</gene>
<reference evidence="2" key="1">
    <citation type="submission" date="2022-10" db="EMBL/GenBank/DDBJ databases">
        <authorList>
            <person name="Chen Y."/>
            <person name="Dougan E. K."/>
            <person name="Chan C."/>
            <person name="Rhodes N."/>
            <person name="Thang M."/>
        </authorList>
    </citation>
    <scope>NUCLEOTIDE SEQUENCE</scope>
</reference>
<dbReference type="EMBL" id="CAMXCT010000628">
    <property type="protein sequence ID" value="CAI3981377.1"/>
    <property type="molecule type" value="Genomic_DNA"/>
</dbReference>
<comment type="caution">
    <text evidence="2">The sequence shown here is derived from an EMBL/GenBank/DDBJ whole genome shotgun (WGS) entry which is preliminary data.</text>
</comment>
<evidence type="ECO:0000313" key="4">
    <source>
        <dbReference type="EMBL" id="CAL4768689.1"/>
    </source>
</evidence>
<evidence type="ECO:0000313" key="2">
    <source>
        <dbReference type="EMBL" id="CAI3981377.1"/>
    </source>
</evidence>
<accession>A0A9P1BX70</accession>
<reference evidence="3" key="2">
    <citation type="submission" date="2024-04" db="EMBL/GenBank/DDBJ databases">
        <authorList>
            <person name="Chen Y."/>
            <person name="Shah S."/>
            <person name="Dougan E. K."/>
            <person name="Thang M."/>
            <person name="Chan C."/>
        </authorList>
    </citation>
    <scope>NUCLEOTIDE SEQUENCE [LARGE SCALE GENOMIC DNA]</scope>
</reference>
<feature type="compositionally biased region" description="Low complexity" evidence="1">
    <location>
        <begin position="179"/>
        <end position="196"/>
    </location>
</feature>
<feature type="region of interest" description="Disordered" evidence="1">
    <location>
        <begin position="164"/>
        <end position="216"/>
    </location>
</feature>
<dbReference type="EMBL" id="CAMXCT020000628">
    <property type="protein sequence ID" value="CAL1134752.1"/>
    <property type="molecule type" value="Genomic_DNA"/>
</dbReference>
<evidence type="ECO:0000313" key="5">
    <source>
        <dbReference type="Proteomes" id="UP001152797"/>
    </source>
</evidence>
<organism evidence="2">
    <name type="scientific">Cladocopium goreaui</name>
    <dbReference type="NCBI Taxonomy" id="2562237"/>
    <lineage>
        <taxon>Eukaryota</taxon>
        <taxon>Sar</taxon>
        <taxon>Alveolata</taxon>
        <taxon>Dinophyceae</taxon>
        <taxon>Suessiales</taxon>
        <taxon>Symbiodiniaceae</taxon>
        <taxon>Cladocopium</taxon>
    </lineage>
</organism>